<evidence type="ECO:0000313" key="2">
    <source>
        <dbReference type="Proteomes" id="UP000192907"/>
    </source>
</evidence>
<dbReference type="OrthoDB" id="7032972at2"/>
<dbReference type="RefSeq" id="WP_132319575.1">
    <property type="nucleotide sequence ID" value="NZ_FWZT01000037.1"/>
</dbReference>
<reference evidence="2" key="1">
    <citation type="submission" date="2017-04" db="EMBL/GenBank/DDBJ databases">
        <authorList>
            <person name="Varghese N."/>
            <person name="Submissions S."/>
        </authorList>
    </citation>
    <scope>NUCLEOTIDE SEQUENCE [LARGE SCALE GENOMIC DNA]</scope>
    <source>
        <strain evidence="2">RKEM611</strain>
    </source>
</reference>
<keyword evidence="2" id="KW-1185">Reference proteome</keyword>
<sequence length="125" mass="13577">MTGFNPHYKKIADWTPKQWIGRSFPVQMRQEVIIKAGQKLEAGSILGRDGDNKHVLCAKLAEDDSEIGDGTETPNCILADDIDASVKDQKAIAFLTGSFIKGALLMAKGILLKPLGMSLENSVSF</sequence>
<name>A0A1Y6CVV8_9BACT</name>
<dbReference type="Pfam" id="PF02924">
    <property type="entry name" value="HDPD"/>
    <property type="match status" value="1"/>
</dbReference>
<organism evidence="1 2">
    <name type="scientific">Pseudobacteriovorax antillogorgiicola</name>
    <dbReference type="NCBI Taxonomy" id="1513793"/>
    <lineage>
        <taxon>Bacteria</taxon>
        <taxon>Pseudomonadati</taxon>
        <taxon>Bdellovibrionota</taxon>
        <taxon>Oligoflexia</taxon>
        <taxon>Oligoflexales</taxon>
        <taxon>Pseudobacteriovoracaceae</taxon>
        <taxon>Pseudobacteriovorax</taxon>
    </lineage>
</organism>
<dbReference type="STRING" id="1513793.SAMN06296036_13720"/>
<dbReference type="InterPro" id="IPR004195">
    <property type="entry name" value="Head_decoration_D"/>
</dbReference>
<accession>A0A1Y6CVV8</accession>
<protein>
    <submittedName>
        <fullName evidence="1">Bacteriophage lambda head decoration protein D</fullName>
    </submittedName>
</protein>
<dbReference type="AlphaFoldDB" id="A0A1Y6CVV8"/>
<gene>
    <name evidence="1" type="ORF">SAMN06296036_13720</name>
</gene>
<proteinExistence type="predicted"/>
<dbReference type="Proteomes" id="UP000192907">
    <property type="component" value="Unassembled WGS sequence"/>
</dbReference>
<evidence type="ECO:0000313" key="1">
    <source>
        <dbReference type="EMBL" id="SMF81601.1"/>
    </source>
</evidence>
<dbReference type="EMBL" id="FWZT01000037">
    <property type="protein sequence ID" value="SMF81601.1"/>
    <property type="molecule type" value="Genomic_DNA"/>
</dbReference>